<proteinExistence type="predicted"/>
<dbReference type="AlphaFoldDB" id="A0A919D9M2"/>
<evidence type="ECO:0000313" key="2">
    <source>
        <dbReference type="EMBL" id="GHE15974.1"/>
    </source>
</evidence>
<dbReference type="Proteomes" id="UP000655443">
    <property type="component" value="Unassembled WGS sequence"/>
</dbReference>
<gene>
    <name evidence="2" type="ORF">GCM10010339_92380</name>
</gene>
<accession>A0A919D9M2</accession>
<organism evidence="2 3">
    <name type="scientific">Streptomyces alanosinicus</name>
    <dbReference type="NCBI Taxonomy" id="68171"/>
    <lineage>
        <taxon>Bacteria</taxon>
        <taxon>Bacillati</taxon>
        <taxon>Actinomycetota</taxon>
        <taxon>Actinomycetes</taxon>
        <taxon>Kitasatosporales</taxon>
        <taxon>Streptomycetaceae</taxon>
        <taxon>Streptomyces</taxon>
    </lineage>
</organism>
<protein>
    <recommendedName>
        <fullName evidence="4">IS110 family transposase</fullName>
    </recommendedName>
</protein>
<name>A0A919D9M2_9ACTN</name>
<feature type="region of interest" description="Disordered" evidence="1">
    <location>
        <begin position="1"/>
        <end position="20"/>
    </location>
</feature>
<sequence>MPGMTQQSHPGHDATDQRDQVLLGVDTHKDVHVAAVITGTGLLLDTRGWARRVKAPCRSGTP</sequence>
<keyword evidence="3" id="KW-1185">Reference proteome</keyword>
<evidence type="ECO:0008006" key="4">
    <source>
        <dbReference type="Google" id="ProtNLM"/>
    </source>
</evidence>
<evidence type="ECO:0000313" key="3">
    <source>
        <dbReference type="Proteomes" id="UP000655443"/>
    </source>
</evidence>
<feature type="compositionally biased region" description="Basic and acidic residues" evidence="1">
    <location>
        <begin position="10"/>
        <end position="19"/>
    </location>
</feature>
<dbReference type="EMBL" id="BMVG01000072">
    <property type="protein sequence ID" value="GHE15974.1"/>
    <property type="molecule type" value="Genomic_DNA"/>
</dbReference>
<comment type="caution">
    <text evidence="2">The sequence shown here is derived from an EMBL/GenBank/DDBJ whole genome shotgun (WGS) entry which is preliminary data.</text>
</comment>
<reference evidence="2" key="2">
    <citation type="submission" date="2020-09" db="EMBL/GenBank/DDBJ databases">
        <authorList>
            <person name="Sun Q."/>
            <person name="Ohkuma M."/>
        </authorList>
    </citation>
    <scope>NUCLEOTIDE SEQUENCE</scope>
    <source>
        <strain evidence="2">JCM 4714</strain>
    </source>
</reference>
<reference evidence="2" key="1">
    <citation type="journal article" date="2014" name="Int. J. Syst. Evol. Microbiol.">
        <title>Complete genome sequence of Corynebacterium casei LMG S-19264T (=DSM 44701T), isolated from a smear-ripened cheese.</title>
        <authorList>
            <consortium name="US DOE Joint Genome Institute (JGI-PGF)"/>
            <person name="Walter F."/>
            <person name="Albersmeier A."/>
            <person name="Kalinowski J."/>
            <person name="Ruckert C."/>
        </authorList>
    </citation>
    <scope>NUCLEOTIDE SEQUENCE</scope>
    <source>
        <strain evidence="2">JCM 4714</strain>
    </source>
</reference>
<evidence type="ECO:0000256" key="1">
    <source>
        <dbReference type="SAM" id="MobiDB-lite"/>
    </source>
</evidence>